<comment type="caution">
    <text evidence="9">The sequence shown here is derived from an EMBL/GenBank/DDBJ whole genome shotgun (WGS) entry which is preliminary data.</text>
</comment>
<evidence type="ECO:0000256" key="8">
    <source>
        <dbReference type="SAM" id="Phobius"/>
    </source>
</evidence>
<evidence type="ECO:0000256" key="2">
    <source>
        <dbReference type="ARBA" id="ARBA00007998"/>
    </source>
</evidence>
<protein>
    <submittedName>
        <fullName evidence="9">Spore germination protein</fullName>
    </submittedName>
</protein>
<dbReference type="GO" id="GO:0009847">
    <property type="term" value="P:spore germination"/>
    <property type="evidence" value="ECO:0007669"/>
    <property type="project" value="InterPro"/>
</dbReference>
<dbReference type="AlphaFoldDB" id="A0A9X2DMP4"/>
<comment type="subcellular location">
    <subcellularLocation>
        <location evidence="1">Membrane</location>
        <topology evidence="1">Multi-pass membrane protein</topology>
    </subcellularLocation>
</comment>
<dbReference type="NCBIfam" id="TIGR00912">
    <property type="entry name" value="2A0309"/>
    <property type="match status" value="1"/>
</dbReference>
<dbReference type="Gene3D" id="1.20.1740.10">
    <property type="entry name" value="Amino acid/polyamine transporter I"/>
    <property type="match status" value="1"/>
</dbReference>
<keyword evidence="6 8" id="KW-1133">Transmembrane helix</keyword>
<proteinExistence type="inferred from homology"/>
<keyword evidence="5 8" id="KW-0812">Transmembrane</keyword>
<sequence length="377" mass="42774">MSKGSTIGDKPIKEQYLVSGFLVLFLIHSTQIGVGVLSFQRSVVKSAGYDGWISVLLAGVVVSLIISCMYILLKRANGDIITIHRQIFGKWIGNGFSILVGVYFMALAILVLRSYIEIVQVWIFPDLPTWVALSFAMLFFYYVVAGGFRTVVGLAFLGVVIPSLLFPLLLLPLEYAHFLNILPIWKHTFTEIALGARDTTLSFLGFELLLMYYPFLKQNEFTQKWAQLGAILTTVTYTIIMVVSLVFYSEEQLNRTIWATLTLFKVIELPFLERFEYIGISIWLILITPNIALSLWAASRCAKRVFHMNQRLALVLALIIVAAAIAFLPTRQEINLFNEWMGTVGFYFCFLYIPLLVLLQTIVLKVRRNKHGQTMDV</sequence>
<dbReference type="PANTHER" id="PTHR34975">
    <property type="entry name" value="SPORE GERMINATION PROTEIN A2"/>
    <property type="match status" value="1"/>
</dbReference>
<feature type="transmembrane region" description="Helical" evidence="8">
    <location>
        <begin position="192"/>
        <end position="213"/>
    </location>
</feature>
<feature type="transmembrane region" description="Helical" evidence="8">
    <location>
        <begin position="151"/>
        <end position="172"/>
    </location>
</feature>
<name>A0A9X2DMP4_9BACI</name>
<dbReference type="EMBL" id="JAMBOL010000003">
    <property type="protein sequence ID" value="MCM3713649.1"/>
    <property type="molecule type" value="Genomic_DNA"/>
</dbReference>
<evidence type="ECO:0000256" key="3">
    <source>
        <dbReference type="ARBA" id="ARBA00022448"/>
    </source>
</evidence>
<evidence type="ECO:0000256" key="7">
    <source>
        <dbReference type="ARBA" id="ARBA00023136"/>
    </source>
</evidence>
<dbReference type="InterPro" id="IPR004761">
    <property type="entry name" value="Spore_GerAB"/>
</dbReference>
<feature type="transmembrane region" description="Helical" evidence="8">
    <location>
        <begin position="94"/>
        <end position="116"/>
    </location>
</feature>
<reference evidence="9" key="1">
    <citation type="submission" date="2022-05" db="EMBL/GenBank/DDBJ databases">
        <title>Comparative Genomics of Spacecraft Associated Microbes.</title>
        <authorList>
            <person name="Tran M.T."/>
            <person name="Wright A."/>
            <person name="Seuylemezian A."/>
            <person name="Eisen J."/>
            <person name="Coil D."/>
        </authorList>
    </citation>
    <scope>NUCLEOTIDE SEQUENCE</scope>
    <source>
        <strain evidence="9">214.1.1</strain>
    </source>
</reference>
<evidence type="ECO:0000313" key="9">
    <source>
        <dbReference type="EMBL" id="MCM3713649.1"/>
    </source>
</evidence>
<dbReference type="PANTHER" id="PTHR34975:SF2">
    <property type="entry name" value="SPORE GERMINATION PROTEIN A2"/>
    <property type="match status" value="1"/>
</dbReference>
<feature type="transmembrane region" description="Helical" evidence="8">
    <location>
        <begin position="277"/>
        <end position="299"/>
    </location>
</feature>
<evidence type="ECO:0000256" key="1">
    <source>
        <dbReference type="ARBA" id="ARBA00004141"/>
    </source>
</evidence>
<evidence type="ECO:0000256" key="5">
    <source>
        <dbReference type="ARBA" id="ARBA00022692"/>
    </source>
</evidence>
<keyword evidence="4" id="KW-0309">Germination</keyword>
<evidence type="ECO:0000256" key="4">
    <source>
        <dbReference type="ARBA" id="ARBA00022544"/>
    </source>
</evidence>
<evidence type="ECO:0000313" key="10">
    <source>
        <dbReference type="Proteomes" id="UP001139179"/>
    </source>
</evidence>
<dbReference type="Pfam" id="PF03845">
    <property type="entry name" value="Spore_permease"/>
    <property type="match status" value="1"/>
</dbReference>
<accession>A0A9X2DMP4</accession>
<feature type="transmembrane region" description="Helical" evidence="8">
    <location>
        <begin position="122"/>
        <end position="144"/>
    </location>
</feature>
<keyword evidence="7 8" id="KW-0472">Membrane</keyword>
<gene>
    <name evidence="9" type="ORF">M3202_06095</name>
</gene>
<dbReference type="Proteomes" id="UP001139179">
    <property type="component" value="Unassembled WGS sequence"/>
</dbReference>
<keyword evidence="3" id="KW-0813">Transport</keyword>
<dbReference type="GO" id="GO:0016020">
    <property type="term" value="C:membrane"/>
    <property type="evidence" value="ECO:0007669"/>
    <property type="project" value="UniProtKB-SubCell"/>
</dbReference>
<evidence type="ECO:0000256" key="6">
    <source>
        <dbReference type="ARBA" id="ARBA00022989"/>
    </source>
</evidence>
<feature type="transmembrane region" description="Helical" evidence="8">
    <location>
        <begin position="16"/>
        <end position="39"/>
    </location>
</feature>
<comment type="similarity">
    <text evidence="2">Belongs to the amino acid-polyamine-organocation (APC) superfamily. Spore germination protein (SGP) (TC 2.A.3.9) family.</text>
</comment>
<feature type="transmembrane region" description="Helical" evidence="8">
    <location>
        <begin position="311"/>
        <end position="328"/>
    </location>
</feature>
<keyword evidence="10" id="KW-1185">Reference proteome</keyword>
<feature type="transmembrane region" description="Helical" evidence="8">
    <location>
        <begin position="51"/>
        <end position="73"/>
    </location>
</feature>
<feature type="transmembrane region" description="Helical" evidence="8">
    <location>
        <begin position="225"/>
        <end position="248"/>
    </location>
</feature>
<organism evidence="9 10">
    <name type="scientific">Halalkalibacter oceani</name>
    <dbReference type="NCBI Taxonomy" id="1653776"/>
    <lineage>
        <taxon>Bacteria</taxon>
        <taxon>Bacillati</taxon>
        <taxon>Bacillota</taxon>
        <taxon>Bacilli</taxon>
        <taxon>Bacillales</taxon>
        <taxon>Bacillaceae</taxon>
        <taxon>Halalkalibacter</taxon>
    </lineage>
</organism>
<feature type="transmembrane region" description="Helical" evidence="8">
    <location>
        <begin position="340"/>
        <end position="364"/>
    </location>
</feature>
<dbReference type="RefSeq" id="WP_251222453.1">
    <property type="nucleotide sequence ID" value="NZ_JAMBOL010000003.1"/>
</dbReference>